<keyword evidence="3" id="KW-0809">Transit peptide</keyword>
<dbReference type="Gene3D" id="2.30.30.790">
    <property type="match status" value="1"/>
</dbReference>
<dbReference type="PRINTS" id="PR00061">
    <property type="entry name" value="RIBOSOMALL19"/>
</dbReference>
<sequence length="299" mass="34677">MRHRLRAPSRRALSPRTRRSGRAAAAMAAACGRLVPRGAAIALPGRWFSLSGYRVSSDGKPPKFQPPPKPVIIDRKTKKEESRFLSPEFIPPRGRKDPLKYYIERKDMIQRRKVFNIPEFYVGSILAVTTANPLASDKSSRFVGICIQRGGTGLGATFVLRNVIEDQGVEICYELYSPRIQAIEVLKLEKRLDENLMYLRDALPEYSTVDVNMKPVPRMDHEEIPVNKVQVRMKPKPWSKRWERPKYNIKGIKFELPEHKMQAAQKWSQPWLEFDMLREYDTSKIEEKIRKELSEELEK</sequence>
<reference evidence="10" key="3">
    <citation type="submission" date="2025-09" db="UniProtKB">
        <authorList>
            <consortium name="Ensembl"/>
        </authorList>
    </citation>
    <scope>IDENTIFICATION</scope>
</reference>
<reference evidence="10" key="2">
    <citation type="submission" date="2025-08" db="UniProtKB">
        <authorList>
            <consortium name="Ensembl"/>
        </authorList>
    </citation>
    <scope>IDENTIFICATION</scope>
</reference>
<dbReference type="GO" id="GO:0003735">
    <property type="term" value="F:structural constituent of ribosome"/>
    <property type="evidence" value="ECO:0007669"/>
    <property type="project" value="InterPro"/>
</dbReference>
<feature type="region of interest" description="Disordered" evidence="9">
    <location>
        <begin position="1"/>
        <end position="21"/>
    </location>
</feature>
<keyword evidence="4" id="KW-0689">Ribosomal protein</keyword>
<dbReference type="GO" id="GO:0005762">
    <property type="term" value="C:mitochondrial large ribosomal subunit"/>
    <property type="evidence" value="ECO:0007669"/>
    <property type="project" value="TreeGrafter"/>
</dbReference>
<keyword evidence="5" id="KW-0496">Mitochondrion</keyword>
<evidence type="ECO:0000256" key="4">
    <source>
        <dbReference type="ARBA" id="ARBA00022980"/>
    </source>
</evidence>
<dbReference type="Pfam" id="PF01245">
    <property type="entry name" value="Ribosomal_L19"/>
    <property type="match status" value="1"/>
</dbReference>
<evidence type="ECO:0000256" key="3">
    <source>
        <dbReference type="ARBA" id="ARBA00022946"/>
    </source>
</evidence>
<keyword evidence="6" id="KW-0687">Ribonucleoprotein</keyword>
<evidence type="ECO:0000256" key="8">
    <source>
        <dbReference type="ARBA" id="ARBA00035359"/>
    </source>
</evidence>
<evidence type="ECO:0000256" key="2">
    <source>
        <dbReference type="ARBA" id="ARBA00005781"/>
    </source>
</evidence>
<dbReference type="Proteomes" id="UP000694382">
    <property type="component" value="Chromosome 3"/>
</dbReference>
<comment type="similarity">
    <text evidence="2">Belongs to the bacterial ribosomal protein bL19 family.</text>
</comment>
<dbReference type="InterPro" id="IPR008991">
    <property type="entry name" value="Translation_prot_SH3-like_sf"/>
</dbReference>
<reference evidence="10" key="1">
    <citation type="submission" date="2020-02" db="EMBL/GenBank/DDBJ databases">
        <authorList>
            <person name="Enbody D E."/>
            <person name="Pettersson E M."/>
        </authorList>
    </citation>
    <scope>NUCLEOTIDE SEQUENCE [LARGE SCALE GENOMIC DNA]</scope>
</reference>
<dbReference type="PANTHER" id="PTHR15680:SF9">
    <property type="entry name" value="LARGE RIBOSOMAL SUBUNIT PROTEIN BL19M"/>
    <property type="match status" value="1"/>
</dbReference>
<evidence type="ECO:0000313" key="11">
    <source>
        <dbReference type="Proteomes" id="UP000694382"/>
    </source>
</evidence>
<evidence type="ECO:0000313" key="10">
    <source>
        <dbReference type="Ensembl" id="ENSCPVP00000000574.1"/>
    </source>
</evidence>
<evidence type="ECO:0000256" key="5">
    <source>
        <dbReference type="ARBA" id="ARBA00023128"/>
    </source>
</evidence>
<evidence type="ECO:0000256" key="9">
    <source>
        <dbReference type="SAM" id="MobiDB-lite"/>
    </source>
</evidence>
<dbReference type="InterPro" id="IPR038657">
    <property type="entry name" value="Ribosomal_bL19_sf"/>
</dbReference>
<dbReference type="Ensembl" id="ENSCPVT00000000601.2">
    <property type="protein sequence ID" value="ENSCPVP00000000574.1"/>
    <property type="gene ID" value="ENSCPVG00000000460.2"/>
</dbReference>
<dbReference type="GO" id="GO:0006412">
    <property type="term" value="P:translation"/>
    <property type="evidence" value="ECO:0007669"/>
    <property type="project" value="InterPro"/>
</dbReference>
<proteinExistence type="inferred from homology"/>
<dbReference type="AlphaFoldDB" id="A0A8C3M3J5"/>
<dbReference type="PANTHER" id="PTHR15680">
    <property type="entry name" value="RIBOSOMAL PROTEIN L19"/>
    <property type="match status" value="1"/>
</dbReference>
<dbReference type="SUPFAM" id="SSF50104">
    <property type="entry name" value="Translation proteins SH3-like domain"/>
    <property type="match status" value="1"/>
</dbReference>
<organism evidence="10 11">
    <name type="scientific">Geospiza parvula</name>
    <name type="common">Small tree-finch</name>
    <name type="synonym">Camarhynchus parvulus</name>
    <dbReference type="NCBI Taxonomy" id="87175"/>
    <lineage>
        <taxon>Eukaryota</taxon>
        <taxon>Metazoa</taxon>
        <taxon>Chordata</taxon>
        <taxon>Craniata</taxon>
        <taxon>Vertebrata</taxon>
        <taxon>Euteleostomi</taxon>
        <taxon>Archelosauria</taxon>
        <taxon>Archosauria</taxon>
        <taxon>Dinosauria</taxon>
        <taxon>Saurischia</taxon>
        <taxon>Theropoda</taxon>
        <taxon>Coelurosauria</taxon>
        <taxon>Aves</taxon>
        <taxon>Neognathae</taxon>
        <taxon>Neoaves</taxon>
        <taxon>Telluraves</taxon>
        <taxon>Australaves</taxon>
        <taxon>Passeriformes</taxon>
        <taxon>Thraupidae</taxon>
        <taxon>Camarhynchus</taxon>
    </lineage>
</organism>
<name>A0A8C3M3J5_GEOPR</name>
<keyword evidence="11" id="KW-1185">Reference proteome</keyword>
<protein>
    <recommendedName>
        <fullName evidence="7">Large ribosomal subunit protein bL19m</fullName>
    </recommendedName>
    <alternativeName>
        <fullName evidence="8">39S ribosomal protein L19, mitochondrial</fullName>
    </alternativeName>
</protein>
<dbReference type="InterPro" id="IPR001857">
    <property type="entry name" value="Ribosomal_bL19"/>
</dbReference>
<evidence type="ECO:0000256" key="1">
    <source>
        <dbReference type="ARBA" id="ARBA00004173"/>
    </source>
</evidence>
<dbReference type="FunFam" id="2.30.30.790:FF:000002">
    <property type="entry name" value="39S ribosomal protein L19, mitochondrial"/>
    <property type="match status" value="1"/>
</dbReference>
<evidence type="ECO:0000256" key="6">
    <source>
        <dbReference type="ARBA" id="ARBA00023274"/>
    </source>
</evidence>
<evidence type="ECO:0000256" key="7">
    <source>
        <dbReference type="ARBA" id="ARBA00035288"/>
    </source>
</evidence>
<accession>A0A8C3M3J5</accession>
<comment type="subcellular location">
    <subcellularLocation>
        <location evidence="1">Mitochondrion</location>
    </subcellularLocation>
</comment>